<evidence type="ECO:0000313" key="2">
    <source>
        <dbReference type="EMBL" id="TPX09393.1"/>
    </source>
</evidence>
<dbReference type="STRING" id="1093900.A0A507ANR8"/>
<dbReference type="InParanoid" id="A0A507ANR8"/>
<protein>
    <recommendedName>
        <fullName evidence="1">Amidase domain-containing protein</fullName>
    </recommendedName>
</protein>
<dbReference type="AlphaFoldDB" id="A0A507ANR8"/>
<proteinExistence type="predicted"/>
<comment type="caution">
    <text evidence="2">The sequence shown here is derived from an EMBL/GenBank/DDBJ whole genome shotgun (WGS) entry which is preliminary data.</text>
</comment>
<dbReference type="RefSeq" id="XP_030991104.1">
    <property type="nucleotide sequence ID" value="XM_031144402.1"/>
</dbReference>
<sequence length="524" mass="56967">MSGSTVFTPVISPASYDDMETIARLQFEAFLPSMAIERIIWPHGMTPDVLSSATEAKKHTFHRPHVRYVKITTTPDQQIVAFARWYIWTEDRPISDWQKVFTFQPDTTIASENLNVKAARLVYGMTDEMKKEVIRGSKCAYGCSGLVDAIPKFESSTIKRLREQGAIILGKTVPTQWANYRNPGRASGRWSAVGGQCLGPYHEEQDPSGSSSGSAVAASLGLCAAALGTESKLASTAVVSLKPTVGLTSRYVVYTVSEWQDTVGVLARSVCDAAHILTAIAGPDPDDPFTVLDPRDSQDVQKPTPGTDFARACMLPGLQGIRVAVPRHPFPNDSVVNNAFDNALEVIKSRGAIIVDNVKYSEFDSNFTFSDSQDWTLGIRVGLRKKSVKPINEGRFSNMLTILDMAESLACYKTNPEGLHTLSDVIEYTRKTAVEENEKWGLDEWAKYEELASGSRLADCSAGRTAIPSLCHANVGGCPTLGVPLGFFPEDTPVNRRQTNGLVSNGPNVSFGLFSSSVAGTTLP</sequence>
<feature type="domain" description="Amidase" evidence="1">
    <location>
        <begin position="134"/>
        <end position="364"/>
    </location>
</feature>
<dbReference type="InterPro" id="IPR023631">
    <property type="entry name" value="Amidase_dom"/>
</dbReference>
<dbReference type="InterPro" id="IPR036928">
    <property type="entry name" value="AS_sf"/>
</dbReference>
<name>A0A507ANR8_9PEZI</name>
<dbReference type="PANTHER" id="PTHR42678:SF34">
    <property type="entry name" value="OS04G0183300 PROTEIN"/>
    <property type="match status" value="1"/>
</dbReference>
<keyword evidence="3" id="KW-1185">Reference proteome</keyword>
<accession>A0A507ANR8</accession>
<dbReference type="EMBL" id="SKBQ01000068">
    <property type="protein sequence ID" value="TPX09393.1"/>
    <property type="molecule type" value="Genomic_DNA"/>
</dbReference>
<dbReference type="Proteomes" id="UP000319257">
    <property type="component" value="Unassembled WGS sequence"/>
</dbReference>
<dbReference type="PANTHER" id="PTHR42678">
    <property type="entry name" value="AMIDASE"/>
    <property type="match status" value="1"/>
</dbReference>
<dbReference type="Pfam" id="PF01425">
    <property type="entry name" value="Amidase"/>
    <property type="match status" value="1"/>
</dbReference>
<dbReference type="Gene3D" id="3.90.1300.10">
    <property type="entry name" value="Amidase signature (AS) domain"/>
    <property type="match status" value="1"/>
</dbReference>
<reference evidence="2 3" key="1">
    <citation type="submission" date="2019-06" db="EMBL/GenBank/DDBJ databases">
        <title>Draft genome sequence of the filamentous fungus Phialemoniopsis curvata isolated from diesel fuel.</title>
        <authorList>
            <person name="Varaljay V.A."/>
            <person name="Lyon W.J."/>
            <person name="Crouch A.L."/>
            <person name="Drake C.E."/>
            <person name="Hollomon J.M."/>
            <person name="Nadeau L.J."/>
            <person name="Nunn H.S."/>
            <person name="Stevenson B.S."/>
            <person name="Bojanowski C.L."/>
            <person name="Crookes-Goodson W.J."/>
        </authorList>
    </citation>
    <scope>NUCLEOTIDE SEQUENCE [LARGE SCALE GENOMIC DNA]</scope>
    <source>
        <strain evidence="2 3">D216</strain>
    </source>
</reference>
<dbReference type="OrthoDB" id="566138at2759"/>
<dbReference type="SUPFAM" id="SSF75304">
    <property type="entry name" value="Amidase signature (AS) enzymes"/>
    <property type="match status" value="1"/>
</dbReference>
<dbReference type="GeneID" id="41976884"/>
<evidence type="ECO:0000313" key="3">
    <source>
        <dbReference type="Proteomes" id="UP000319257"/>
    </source>
</evidence>
<gene>
    <name evidence="2" type="ORF">E0L32_009437</name>
</gene>
<organism evidence="2 3">
    <name type="scientific">Thyridium curvatum</name>
    <dbReference type="NCBI Taxonomy" id="1093900"/>
    <lineage>
        <taxon>Eukaryota</taxon>
        <taxon>Fungi</taxon>
        <taxon>Dikarya</taxon>
        <taxon>Ascomycota</taxon>
        <taxon>Pezizomycotina</taxon>
        <taxon>Sordariomycetes</taxon>
        <taxon>Sordariomycetidae</taxon>
        <taxon>Thyridiales</taxon>
        <taxon>Thyridiaceae</taxon>
        <taxon>Thyridium</taxon>
    </lineage>
</organism>
<evidence type="ECO:0000259" key="1">
    <source>
        <dbReference type="Pfam" id="PF01425"/>
    </source>
</evidence>